<dbReference type="AlphaFoldDB" id="A0A9N8VIA0"/>
<accession>A0A9N8VIA0</accession>
<feature type="region of interest" description="Disordered" evidence="1">
    <location>
        <begin position="106"/>
        <end position="136"/>
    </location>
</feature>
<proteinExistence type="predicted"/>
<organism evidence="2 3">
    <name type="scientific">Paraglomus brasilianum</name>
    <dbReference type="NCBI Taxonomy" id="144538"/>
    <lineage>
        <taxon>Eukaryota</taxon>
        <taxon>Fungi</taxon>
        <taxon>Fungi incertae sedis</taxon>
        <taxon>Mucoromycota</taxon>
        <taxon>Glomeromycotina</taxon>
        <taxon>Glomeromycetes</taxon>
        <taxon>Paraglomerales</taxon>
        <taxon>Paraglomeraceae</taxon>
        <taxon>Paraglomus</taxon>
    </lineage>
</organism>
<gene>
    <name evidence="2" type="ORF">PBRASI_LOCUS309</name>
</gene>
<keyword evidence="3" id="KW-1185">Reference proteome</keyword>
<protein>
    <submittedName>
        <fullName evidence="2">9279_t:CDS:1</fullName>
    </submittedName>
</protein>
<sequence>MSYQTLPMLAKMMPEDNDVRSLSFGVSQVYEYPYCLRETHHMLFSTKTAFYEFRSRYSRLTTVECIGRTNRLTNCKAADRSSKPFPKYCNIASVLINVCDEQNNVAPTSQTHPSHLRRSLQSAAMPQSGCDFGSPN</sequence>
<dbReference type="EMBL" id="CAJVPI010000014">
    <property type="protein sequence ID" value="CAG8455839.1"/>
    <property type="molecule type" value="Genomic_DNA"/>
</dbReference>
<evidence type="ECO:0000256" key="1">
    <source>
        <dbReference type="SAM" id="MobiDB-lite"/>
    </source>
</evidence>
<evidence type="ECO:0000313" key="2">
    <source>
        <dbReference type="EMBL" id="CAG8455839.1"/>
    </source>
</evidence>
<dbReference type="Proteomes" id="UP000789739">
    <property type="component" value="Unassembled WGS sequence"/>
</dbReference>
<comment type="caution">
    <text evidence="2">The sequence shown here is derived from an EMBL/GenBank/DDBJ whole genome shotgun (WGS) entry which is preliminary data.</text>
</comment>
<evidence type="ECO:0000313" key="3">
    <source>
        <dbReference type="Proteomes" id="UP000789739"/>
    </source>
</evidence>
<feature type="compositionally biased region" description="Polar residues" evidence="1">
    <location>
        <begin position="106"/>
        <end position="125"/>
    </location>
</feature>
<name>A0A9N8VIA0_9GLOM</name>
<reference evidence="2" key="1">
    <citation type="submission" date="2021-06" db="EMBL/GenBank/DDBJ databases">
        <authorList>
            <person name="Kallberg Y."/>
            <person name="Tangrot J."/>
            <person name="Rosling A."/>
        </authorList>
    </citation>
    <scope>NUCLEOTIDE SEQUENCE</scope>
    <source>
        <strain evidence="2">BR232B</strain>
    </source>
</reference>